<dbReference type="Pfam" id="PF08448">
    <property type="entry name" value="PAS_4"/>
    <property type="match status" value="1"/>
</dbReference>
<keyword evidence="5" id="KW-1185">Reference proteome</keyword>
<dbReference type="SMART" id="SM00065">
    <property type="entry name" value="GAF"/>
    <property type="match status" value="1"/>
</dbReference>
<dbReference type="InterPro" id="IPR003594">
    <property type="entry name" value="HATPase_dom"/>
</dbReference>
<dbReference type="FunFam" id="3.30.565.10:FF:000028">
    <property type="entry name" value="PAS sensor protein"/>
    <property type="match status" value="1"/>
</dbReference>
<dbReference type="SUPFAM" id="SSF81606">
    <property type="entry name" value="PP2C-like"/>
    <property type="match status" value="1"/>
</dbReference>
<organism evidence="4 5">
    <name type="scientific">Streptomyces caatingaensis</name>
    <dbReference type="NCBI Taxonomy" id="1678637"/>
    <lineage>
        <taxon>Bacteria</taxon>
        <taxon>Bacillati</taxon>
        <taxon>Actinomycetota</taxon>
        <taxon>Actinomycetes</taxon>
        <taxon>Kitasatosporales</taxon>
        <taxon>Streptomycetaceae</taxon>
        <taxon>Streptomyces</taxon>
    </lineage>
</organism>
<name>A0A0K9XBL0_9ACTN</name>
<dbReference type="Pfam" id="PF13581">
    <property type="entry name" value="HATPase_c_2"/>
    <property type="match status" value="1"/>
</dbReference>
<dbReference type="EMBL" id="LFXA01000013">
    <property type="protein sequence ID" value="KNB50790.1"/>
    <property type="molecule type" value="Genomic_DNA"/>
</dbReference>
<dbReference type="InterPro" id="IPR000014">
    <property type="entry name" value="PAS"/>
</dbReference>
<dbReference type="InterPro" id="IPR036890">
    <property type="entry name" value="HATPase_C_sf"/>
</dbReference>
<dbReference type="Gene3D" id="3.60.40.10">
    <property type="entry name" value="PPM-type phosphatase domain"/>
    <property type="match status" value="1"/>
</dbReference>
<dbReference type="CDD" id="cd16936">
    <property type="entry name" value="HATPase_RsbW-like"/>
    <property type="match status" value="1"/>
</dbReference>
<accession>A0A0K9XBL0</accession>
<keyword evidence="1" id="KW-0378">Hydrolase</keyword>
<dbReference type="SMART" id="SM00091">
    <property type="entry name" value="PAS"/>
    <property type="match status" value="2"/>
</dbReference>
<dbReference type="NCBIfam" id="TIGR00229">
    <property type="entry name" value="sensory_box"/>
    <property type="match status" value="2"/>
</dbReference>
<dbReference type="PANTHER" id="PTHR43156:SF2">
    <property type="entry name" value="STAGE II SPORULATION PROTEIN E"/>
    <property type="match status" value="1"/>
</dbReference>
<dbReference type="OrthoDB" id="118142at2"/>
<feature type="domain" description="PAS" evidence="2">
    <location>
        <begin position="17"/>
        <end position="80"/>
    </location>
</feature>
<dbReference type="InterPro" id="IPR035965">
    <property type="entry name" value="PAS-like_dom_sf"/>
</dbReference>
<dbReference type="InterPro" id="IPR029016">
    <property type="entry name" value="GAF-like_dom_sf"/>
</dbReference>
<dbReference type="InterPro" id="IPR052016">
    <property type="entry name" value="Bact_Sigma-Reg"/>
</dbReference>
<dbReference type="STRING" id="1678637.AC230_20300"/>
<feature type="domain" description="PAC" evidence="3">
    <location>
        <begin position="206"/>
        <end position="258"/>
    </location>
</feature>
<dbReference type="Gene3D" id="3.30.450.20">
    <property type="entry name" value="PAS domain"/>
    <property type="match status" value="2"/>
</dbReference>
<proteinExistence type="predicted"/>
<dbReference type="Gene3D" id="3.30.450.40">
    <property type="match status" value="1"/>
</dbReference>
<evidence type="ECO:0000313" key="4">
    <source>
        <dbReference type="EMBL" id="KNB50790.1"/>
    </source>
</evidence>
<dbReference type="Proteomes" id="UP000037288">
    <property type="component" value="Unassembled WGS sequence"/>
</dbReference>
<dbReference type="PROSITE" id="PS50112">
    <property type="entry name" value="PAS"/>
    <property type="match status" value="2"/>
</dbReference>
<dbReference type="Gene3D" id="3.30.565.10">
    <property type="entry name" value="Histidine kinase-like ATPase, C-terminal domain"/>
    <property type="match status" value="1"/>
</dbReference>
<dbReference type="SUPFAM" id="SSF55781">
    <property type="entry name" value="GAF domain-like"/>
    <property type="match status" value="1"/>
</dbReference>
<dbReference type="InterPro" id="IPR013767">
    <property type="entry name" value="PAS_fold"/>
</dbReference>
<dbReference type="SMART" id="SM00331">
    <property type="entry name" value="PP2C_SIG"/>
    <property type="match status" value="1"/>
</dbReference>
<dbReference type="SUPFAM" id="SSF55874">
    <property type="entry name" value="ATPase domain of HSP90 chaperone/DNA topoisomerase II/histidine kinase"/>
    <property type="match status" value="1"/>
</dbReference>
<evidence type="ECO:0000259" key="2">
    <source>
        <dbReference type="PROSITE" id="PS50112"/>
    </source>
</evidence>
<evidence type="ECO:0000259" key="3">
    <source>
        <dbReference type="PROSITE" id="PS50113"/>
    </source>
</evidence>
<evidence type="ECO:0000313" key="5">
    <source>
        <dbReference type="Proteomes" id="UP000037288"/>
    </source>
</evidence>
<dbReference type="GO" id="GO:0006355">
    <property type="term" value="P:regulation of DNA-templated transcription"/>
    <property type="evidence" value="ECO:0007669"/>
    <property type="project" value="InterPro"/>
</dbReference>
<feature type="domain" description="PAS" evidence="2">
    <location>
        <begin position="154"/>
        <end position="200"/>
    </location>
</feature>
<dbReference type="InterPro" id="IPR003018">
    <property type="entry name" value="GAF"/>
</dbReference>
<dbReference type="InterPro" id="IPR013656">
    <property type="entry name" value="PAS_4"/>
</dbReference>
<comment type="caution">
    <text evidence="4">The sequence shown here is derived from an EMBL/GenBank/DDBJ whole genome shotgun (WGS) entry which is preliminary data.</text>
</comment>
<dbReference type="Pfam" id="PF07228">
    <property type="entry name" value="SpoIIE"/>
    <property type="match status" value="1"/>
</dbReference>
<dbReference type="Pfam" id="PF01590">
    <property type="entry name" value="GAF"/>
    <property type="match status" value="1"/>
</dbReference>
<dbReference type="InterPro" id="IPR000700">
    <property type="entry name" value="PAS-assoc_C"/>
</dbReference>
<gene>
    <name evidence="4" type="ORF">AC230_20300</name>
</gene>
<dbReference type="FunFam" id="3.30.450.40:FF:000035">
    <property type="entry name" value="PAS sensor protein"/>
    <property type="match status" value="1"/>
</dbReference>
<dbReference type="PANTHER" id="PTHR43156">
    <property type="entry name" value="STAGE II SPORULATION PROTEIN E-RELATED"/>
    <property type="match status" value="1"/>
</dbReference>
<dbReference type="FunFam" id="3.60.40.10:FF:000031">
    <property type="entry name" value="PAS sensor protein"/>
    <property type="match status" value="1"/>
</dbReference>
<reference evidence="5" key="1">
    <citation type="submission" date="2015-07" db="EMBL/GenBank/DDBJ databases">
        <title>Draft genome sequence of Streptomyces sp. CMAA 1322, a bacterium isolated from Caatinga biome, from dry forest semiarid of Brazil.</title>
        <authorList>
            <person name="Santos S.N."/>
            <person name="Gacesa R."/>
            <person name="Taketani R.G."/>
            <person name="Long P.F."/>
            <person name="Melo I.S."/>
        </authorList>
    </citation>
    <scope>NUCLEOTIDE SEQUENCE [LARGE SCALE GENOMIC DNA]</scope>
    <source>
        <strain evidence="5">CMAA 1322</strain>
    </source>
</reference>
<dbReference type="RefSeq" id="WP_049717696.1">
    <property type="nucleotide sequence ID" value="NZ_LFXA01000013.1"/>
</dbReference>
<evidence type="ECO:0000256" key="1">
    <source>
        <dbReference type="ARBA" id="ARBA00022801"/>
    </source>
</evidence>
<dbReference type="AlphaFoldDB" id="A0A0K9XBL0"/>
<dbReference type="InterPro" id="IPR001932">
    <property type="entry name" value="PPM-type_phosphatase-like_dom"/>
</dbReference>
<dbReference type="Pfam" id="PF00989">
    <property type="entry name" value="PAS"/>
    <property type="match status" value="1"/>
</dbReference>
<dbReference type="InterPro" id="IPR036457">
    <property type="entry name" value="PPM-type-like_dom_sf"/>
</dbReference>
<sequence length="819" mass="88316">MADGPMTLFDESPEDPFSAARAALAVVDHRGVVTGWGARTQELLGHRPEDVLGRPARCVLIDPRDHDDIARATADCLRGHGWFGILPLLHRDGRRVHVGIRARRVTRTDAPPEWFLVGAAAAQVVQWETDRAVLDGLFRRSPIGLAVHAPDLSVLRVNRAVAGIAGIRPDQAVGHRTGDFVVAADTETVESRLRQVLETGRPMIFTEQSCRLRSDPAHERYVSVSAFRLNDSAGRVLGVTQLVEDVTERHRARLRLALLNEAGTRIGTTLDVATTARELADVLVPELADCASVDLLEPVSRGEEPSQDAFGPVRRCALRCAVPGAETMLHPVGHRIDFPPDSPQARCLTEMRPFLVPHGAGPTGLAAVAQERAGKTPDPAVHSLMLVPLAARGLVLGLAVLWRASRPEAFEADDLTLAGEFAARAAVCIDNARRYTRQHQAALSLQWRLLPGELPDLPAAEVARQYIPAGAAEGVGGDWFDIIPLSGARVAFVVGDVIGHGIDAAATMGRLRTAVHTLAELDLDPEELLSHLDDLVHRLAAEQEAASHDFPNDQVTGASCLYAVYDPVSRRCSLARAGHPPPVLVTPDGQVTFPDLPAGPPLGLGGLPFEAAELELPEGTLLALFTNGLIQAAAIDIDTALDRLTGQLRDRERPLPDLARSVVDALLPARPLDDVALLLARTRVLGPRHVAAWTLPPDPRAASSARTLVAGQLADWDLDELAFATELVVSELVTNAYRYAHGPVTLRLIRGQSLICEVSDTSNTSPHLRRARSTDEGGRGLFLVAQLTERWGTRYEREGKTVWTEQPLPPDSGPAPRPA</sequence>
<dbReference type="CDD" id="cd00130">
    <property type="entry name" value="PAS"/>
    <property type="match status" value="2"/>
</dbReference>
<dbReference type="PROSITE" id="PS50113">
    <property type="entry name" value="PAC"/>
    <property type="match status" value="1"/>
</dbReference>
<dbReference type="SUPFAM" id="SSF55785">
    <property type="entry name" value="PYP-like sensor domain (PAS domain)"/>
    <property type="match status" value="2"/>
</dbReference>
<protein>
    <submittedName>
        <fullName evidence="4">Protein phosphatase</fullName>
    </submittedName>
</protein>
<dbReference type="PATRIC" id="fig|1678637.3.peg.4344"/>
<dbReference type="GO" id="GO:0016791">
    <property type="term" value="F:phosphatase activity"/>
    <property type="evidence" value="ECO:0007669"/>
    <property type="project" value="TreeGrafter"/>
</dbReference>